<dbReference type="PROSITE" id="PS51186">
    <property type="entry name" value="GNAT"/>
    <property type="match status" value="1"/>
</dbReference>
<sequence length="184" mass="21653">MQWEFKIITSQKEKDYWNLRFREEYDGNIQPYDAQVRQMMCSYRSKYIRIENQDASVGYARIAVKERNVLSIRNCRVCSLEEMLIEKEYRHNGAAAALIAHLRDYHDLAYIHVTAERAERLKRFHEELGFGVVLPHPHDKGMAYVYNSKRLNMLLTNHRKAANDNGAAQKKFMIPMNVLKDEAA</sequence>
<proteinExistence type="predicted"/>
<name>A0A6M4AT92_9SPHN</name>
<dbReference type="RefSeq" id="WP_169945377.1">
    <property type="nucleotide sequence ID" value="NZ_CP053015.1"/>
</dbReference>
<evidence type="ECO:0000313" key="2">
    <source>
        <dbReference type="EMBL" id="QJQ32284.1"/>
    </source>
</evidence>
<dbReference type="Pfam" id="PF13673">
    <property type="entry name" value="Acetyltransf_10"/>
    <property type="match status" value="1"/>
</dbReference>
<organism evidence="2 3">
    <name type="scientific">Sphingomonas lacunae</name>
    <dbReference type="NCBI Taxonomy" id="2698828"/>
    <lineage>
        <taxon>Bacteria</taxon>
        <taxon>Pseudomonadati</taxon>
        <taxon>Pseudomonadota</taxon>
        <taxon>Alphaproteobacteria</taxon>
        <taxon>Sphingomonadales</taxon>
        <taxon>Sphingomonadaceae</taxon>
        <taxon>Sphingomonas</taxon>
    </lineage>
</organism>
<dbReference type="InterPro" id="IPR016181">
    <property type="entry name" value="Acyl_CoA_acyltransferase"/>
</dbReference>
<evidence type="ECO:0000313" key="3">
    <source>
        <dbReference type="Proteomes" id="UP000503018"/>
    </source>
</evidence>
<dbReference type="SUPFAM" id="SSF55729">
    <property type="entry name" value="Acyl-CoA N-acyltransferases (Nat)"/>
    <property type="match status" value="1"/>
</dbReference>
<protein>
    <submittedName>
        <fullName evidence="2">GNAT family N-acetyltransferase</fullName>
    </submittedName>
</protein>
<dbReference type="KEGG" id="slan:GV829_07315"/>
<evidence type="ECO:0000259" key="1">
    <source>
        <dbReference type="PROSITE" id="PS51186"/>
    </source>
</evidence>
<dbReference type="Proteomes" id="UP000503018">
    <property type="component" value="Chromosome"/>
</dbReference>
<accession>A0A6M4AT92</accession>
<dbReference type="Gene3D" id="3.40.630.30">
    <property type="match status" value="1"/>
</dbReference>
<keyword evidence="2" id="KW-0808">Transferase</keyword>
<gene>
    <name evidence="2" type="ORF">GV829_07315</name>
</gene>
<keyword evidence="3" id="KW-1185">Reference proteome</keyword>
<dbReference type="EMBL" id="CP053015">
    <property type="protein sequence ID" value="QJQ32284.1"/>
    <property type="molecule type" value="Genomic_DNA"/>
</dbReference>
<feature type="domain" description="N-acetyltransferase" evidence="1">
    <location>
        <begin position="19"/>
        <end position="152"/>
    </location>
</feature>
<dbReference type="InterPro" id="IPR000182">
    <property type="entry name" value="GNAT_dom"/>
</dbReference>
<reference evidence="2 3" key="1">
    <citation type="submission" date="2020-01" db="EMBL/GenBank/DDBJ databases">
        <title>Sphingomonas sp. strain CSW-10.</title>
        <authorList>
            <person name="Chen W.-M."/>
        </authorList>
    </citation>
    <scope>NUCLEOTIDE SEQUENCE [LARGE SCALE GENOMIC DNA]</scope>
    <source>
        <strain evidence="2 3">CSW-10</strain>
    </source>
</reference>
<dbReference type="AlphaFoldDB" id="A0A6M4AT92"/>
<dbReference type="GO" id="GO:0016747">
    <property type="term" value="F:acyltransferase activity, transferring groups other than amino-acyl groups"/>
    <property type="evidence" value="ECO:0007669"/>
    <property type="project" value="InterPro"/>
</dbReference>